<sequence length="80" mass="8689">MSDLGPPIVAGIGVLSPRTSTVGGGGWPPIHSTPCYWKYEKRLAFSQPSTSVGGEGDPRSSNWWDDKCLGLEYLFKGIEF</sequence>
<evidence type="ECO:0000313" key="1">
    <source>
        <dbReference type="EMBL" id="KAG9467225.1"/>
    </source>
</evidence>
<gene>
    <name evidence="1" type="ORF">GDO78_015398</name>
</gene>
<reference evidence="1" key="1">
    <citation type="thesis" date="2020" institute="ProQuest LLC" country="789 East Eisenhower Parkway, Ann Arbor, MI, USA">
        <title>Comparative Genomics and Chromosome Evolution.</title>
        <authorList>
            <person name="Mudd A.B."/>
        </authorList>
    </citation>
    <scope>NUCLEOTIDE SEQUENCE</scope>
    <source>
        <strain evidence="1">HN-11 Male</strain>
        <tissue evidence="1">Kidney and liver</tissue>
    </source>
</reference>
<comment type="caution">
    <text evidence="1">The sequence shown here is derived from an EMBL/GenBank/DDBJ whole genome shotgun (WGS) entry which is preliminary data.</text>
</comment>
<dbReference type="AlphaFoldDB" id="A0A8J6JP69"/>
<proteinExistence type="predicted"/>
<keyword evidence="2" id="KW-1185">Reference proteome</keyword>
<dbReference type="EMBL" id="WNTK01001535">
    <property type="protein sequence ID" value="KAG9467225.1"/>
    <property type="molecule type" value="Genomic_DNA"/>
</dbReference>
<organism evidence="1 2">
    <name type="scientific">Eleutherodactylus coqui</name>
    <name type="common">Puerto Rican coqui</name>
    <dbReference type="NCBI Taxonomy" id="57060"/>
    <lineage>
        <taxon>Eukaryota</taxon>
        <taxon>Metazoa</taxon>
        <taxon>Chordata</taxon>
        <taxon>Craniata</taxon>
        <taxon>Vertebrata</taxon>
        <taxon>Euteleostomi</taxon>
        <taxon>Amphibia</taxon>
        <taxon>Batrachia</taxon>
        <taxon>Anura</taxon>
        <taxon>Neobatrachia</taxon>
        <taxon>Hyloidea</taxon>
        <taxon>Eleutherodactylidae</taxon>
        <taxon>Eleutherodactylinae</taxon>
        <taxon>Eleutherodactylus</taxon>
        <taxon>Eleutherodactylus</taxon>
    </lineage>
</organism>
<name>A0A8J6JP69_ELECQ</name>
<accession>A0A8J6JP69</accession>
<evidence type="ECO:0000313" key="2">
    <source>
        <dbReference type="Proteomes" id="UP000770717"/>
    </source>
</evidence>
<protein>
    <submittedName>
        <fullName evidence="1">Uncharacterized protein</fullName>
    </submittedName>
</protein>
<dbReference type="Proteomes" id="UP000770717">
    <property type="component" value="Unassembled WGS sequence"/>
</dbReference>